<protein>
    <recommendedName>
        <fullName evidence="3">Tyr recombinase domain-containing protein</fullName>
    </recommendedName>
</protein>
<sequence>MLLLSGQRGQTLHLLDIRNLSLSESQAVLGIGDLLKISRPGTHLSGLVFEVYPHHSCLCVVHTIKHYLHRTRPIRGELTGFCLTTHPPVWLASRDTLRRWVTDVMGAAGIDLTVFSPHSTRSSTYNSPTEFSLTSIRMTFNVVCNVMLCLKGCCTIKINEESYVNIWVIFHRCIRDYI</sequence>
<dbReference type="PANTHER" id="PTHR35617">
    <property type="entry name" value="PHAGE_INTEGRASE DOMAIN-CONTAINING PROTEIN"/>
    <property type="match status" value="1"/>
</dbReference>
<name>A0A5B7G8G0_PORTR</name>
<dbReference type="AlphaFoldDB" id="A0A5B7G8G0"/>
<dbReference type="Proteomes" id="UP000324222">
    <property type="component" value="Unassembled WGS sequence"/>
</dbReference>
<organism evidence="1 2">
    <name type="scientific">Portunus trituberculatus</name>
    <name type="common">Swimming crab</name>
    <name type="synonym">Neptunus trituberculatus</name>
    <dbReference type="NCBI Taxonomy" id="210409"/>
    <lineage>
        <taxon>Eukaryota</taxon>
        <taxon>Metazoa</taxon>
        <taxon>Ecdysozoa</taxon>
        <taxon>Arthropoda</taxon>
        <taxon>Crustacea</taxon>
        <taxon>Multicrustacea</taxon>
        <taxon>Malacostraca</taxon>
        <taxon>Eumalacostraca</taxon>
        <taxon>Eucarida</taxon>
        <taxon>Decapoda</taxon>
        <taxon>Pleocyemata</taxon>
        <taxon>Brachyura</taxon>
        <taxon>Eubrachyura</taxon>
        <taxon>Portunoidea</taxon>
        <taxon>Portunidae</taxon>
        <taxon>Portuninae</taxon>
        <taxon>Portunus</taxon>
    </lineage>
</organism>
<accession>A0A5B7G8G0</accession>
<evidence type="ECO:0008006" key="3">
    <source>
        <dbReference type="Google" id="ProtNLM"/>
    </source>
</evidence>
<proteinExistence type="predicted"/>
<gene>
    <name evidence="1" type="ORF">E2C01_050502</name>
</gene>
<comment type="caution">
    <text evidence="1">The sequence shown here is derived from an EMBL/GenBank/DDBJ whole genome shotgun (WGS) entry which is preliminary data.</text>
</comment>
<keyword evidence="2" id="KW-1185">Reference proteome</keyword>
<dbReference type="OrthoDB" id="5960276at2759"/>
<evidence type="ECO:0000313" key="2">
    <source>
        <dbReference type="Proteomes" id="UP000324222"/>
    </source>
</evidence>
<dbReference type="PANTHER" id="PTHR35617:SF3">
    <property type="entry name" value="CORE-BINDING (CB) DOMAIN-CONTAINING PROTEIN"/>
    <property type="match status" value="1"/>
</dbReference>
<evidence type="ECO:0000313" key="1">
    <source>
        <dbReference type="EMBL" id="MPC56540.1"/>
    </source>
</evidence>
<reference evidence="1 2" key="1">
    <citation type="submission" date="2019-05" db="EMBL/GenBank/DDBJ databases">
        <title>Another draft genome of Portunus trituberculatus and its Hox gene families provides insights of decapod evolution.</title>
        <authorList>
            <person name="Jeong J.-H."/>
            <person name="Song I."/>
            <person name="Kim S."/>
            <person name="Choi T."/>
            <person name="Kim D."/>
            <person name="Ryu S."/>
            <person name="Kim W."/>
        </authorList>
    </citation>
    <scope>NUCLEOTIDE SEQUENCE [LARGE SCALE GENOMIC DNA]</scope>
    <source>
        <tissue evidence="1">Muscle</tissue>
    </source>
</reference>
<dbReference type="EMBL" id="VSRR010014019">
    <property type="protein sequence ID" value="MPC56540.1"/>
    <property type="molecule type" value="Genomic_DNA"/>
</dbReference>